<dbReference type="AlphaFoldDB" id="A0A4P9TFL9"/>
<keyword evidence="2" id="KW-1185">Reference proteome</keyword>
<dbReference type="RefSeq" id="WP_138653832.1">
    <property type="nucleotide sequence ID" value="NZ_CP040637.1"/>
</dbReference>
<accession>A0A4P9TFL9</accession>
<protein>
    <submittedName>
        <fullName evidence="1">Uncharacterized protein</fullName>
    </submittedName>
</protein>
<dbReference type="InterPro" id="IPR006311">
    <property type="entry name" value="TAT_signal"/>
</dbReference>
<dbReference type="Proteomes" id="UP000307562">
    <property type="component" value="Chromosome"/>
</dbReference>
<dbReference type="GeneID" id="96156388"/>
<dbReference type="EMBL" id="CP040637">
    <property type="protein sequence ID" value="QCW03616.1"/>
    <property type="molecule type" value="Genomic_DNA"/>
</dbReference>
<sequence length="452" mass="49196">MTGRRGRHRRQFLAGLAAIGGVTVAGCNGLPWSDDTGPTFTAADAATVVTDPAPPIEWPVPVVPAASAVGEGLERVDTLLAGVPDPLDAETVPNGVVREAIRDGRASAREHRAEAAAATEDSATGNDRYHGLHATRDARESARSATATFAAIDDDRLVETVRDERREVRSIARDQLESVAYRGSEDRLLRSALLYARLESDLERVTTRLGDRHWDIGPDSTVVDIGTGAGTVEFGAATTAVWDHLDERHRDRLAEPADVTAVFDAALEASAERVDTAALPVRRDARDWLDDVDADLDDHLEQVLWRAINPVSSAKYGLRTAIDSEQLGRGLHEAVRFEQRYRALERVRDGLEAGTIAVPETVDEIRTVRTAAVDAAASARESLTDPSLGTSVLAETLRSLEWTDDRVRQAADNDAETVVSLIDEYSEYTRLRAQFEVLPDAVAAFRTRLREA</sequence>
<reference evidence="2" key="1">
    <citation type="submission" date="2019-05" db="EMBL/GenBank/DDBJ databases">
        <title>Complete Genome Sequence and Methylation Pattern of the Halophilic Archaeon Natrinema pallidum BOL6-1.</title>
        <authorList>
            <person name="DasSarma P."/>
            <person name="DasSarma B.P."/>
            <person name="DasSarma S.L."/>
            <person name="Martinez F.L."/>
            <person name="Guzman D."/>
            <person name="Roberts R.J."/>
            <person name="DasSarma S."/>
        </authorList>
    </citation>
    <scope>NUCLEOTIDE SEQUENCE [LARGE SCALE GENOMIC DNA]</scope>
    <source>
        <strain evidence="2">BOL6-1</strain>
    </source>
</reference>
<gene>
    <name evidence="1" type="ORF">FGF80_10345</name>
</gene>
<dbReference type="PROSITE" id="PS51257">
    <property type="entry name" value="PROKAR_LIPOPROTEIN"/>
    <property type="match status" value="1"/>
</dbReference>
<dbReference type="PROSITE" id="PS51318">
    <property type="entry name" value="TAT"/>
    <property type="match status" value="1"/>
</dbReference>
<name>A0A4P9TFL9_9EURY</name>
<organism evidence="1 2">
    <name type="scientific">Natrinema pallidum</name>
    <dbReference type="NCBI Taxonomy" id="69527"/>
    <lineage>
        <taxon>Archaea</taxon>
        <taxon>Methanobacteriati</taxon>
        <taxon>Methanobacteriota</taxon>
        <taxon>Stenosarchaea group</taxon>
        <taxon>Halobacteria</taxon>
        <taxon>Halobacteriales</taxon>
        <taxon>Natrialbaceae</taxon>
        <taxon>Natrinema</taxon>
    </lineage>
</organism>
<evidence type="ECO:0000313" key="2">
    <source>
        <dbReference type="Proteomes" id="UP000307562"/>
    </source>
</evidence>
<proteinExistence type="predicted"/>
<evidence type="ECO:0000313" key="1">
    <source>
        <dbReference type="EMBL" id="QCW03616.1"/>
    </source>
</evidence>
<dbReference type="KEGG" id="npl:FGF80_10345"/>